<proteinExistence type="predicted"/>
<organism evidence="1 2">
    <name type="scientific">Caldibacillus thermoamylovorans</name>
    <dbReference type="NCBI Taxonomy" id="35841"/>
    <lineage>
        <taxon>Bacteria</taxon>
        <taxon>Bacillati</taxon>
        <taxon>Bacillota</taxon>
        <taxon>Bacilli</taxon>
        <taxon>Bacillales</taxon>
        <taxon>Bacillaceae</taxon>
        <taxon>Caldibacillus</taxon>
    </lineage>
</organism>
<dbReference type="AlphaFoldDB" id="A0ABD4A4Y1"/>
<comment type="caution">
    <text evidence="1">The sequence shown here is derived from an EMBL/GenBank/DDBJ whole genome shotgun (WGS) entry which is preliminary data.</text>
</comment>
<evidence type="ECO:0000313" key="2">
    <source>
        <dbReference type="Proteomes" id="UP000032076"/>
    </source>
</evidence>
<dbReference type="EMBL" id="JXLU01000115">
    <property type="protein sequence ID" value="KIO71845.1"/>
    <property type="molecule type" value="Genomic_DNA"/>
</dbReference>
<evidence type="ECO:0008006" key="3">
    <source>
        <dbReference type="Google" id="ProtNLM"/>
    </source>
</evidence>
<name>A0ABD4A4Y1_9BACI</name>
<sequence length="61" mass="7394">MDAIFKASFFSIIFYFYYIPENDFYNSIYLFLLKISHIYLKRLRKYKKQVNSLGLGLIVLL</sequence>
<reference evidence="1 2" key="1">
    <citation type="submission" date="2015-01" db="EMBL/GenBank/DDBJ databases">
        <title>Draft Genome Sequences of Four Bacillus thermoamylovorans Strains, Isolated From Food Products.</title>
        <authorList>
            <person name="Krawcyk A.O."/>
            <person name="Berendsen E.M."/>
            <person name="Eijlander R.T."/>
            <person name="de Jong A."/>
            <person name="Wells-Bennik M."/>
            <person name="Kuipers O.P."/>
        </authorList>
    </citation>
    <scope>NUCLEOTIDE SEQUENCE [LARGE SCALE GENOMIC DNA]</scope>
    <source>
        <strain evidence="1 2">B4167</strain>
    </source>
</reference>
<gene>
    <name evidence="1" type="ORF">B4167_3314</name>
</gene>
<protein>
    <recommendedName>
        <fullName evidence="3">Secreted protein</fullName>
    </recommendedName>
</protein>
<accession>A0ABD4A4Y1</accession>
<evidence type="ECO:0000313" key="1">
    <source>
        <dbReference type="EMBL" id="KIO71845.1"/>
    </source>
</evidence>
<dbReference type="Proteomes" id="UP000032076">
    <property type="component" value="Unassembled WGS sequence"/>
</dbReference>